<reference evidence="6 7" key="1">
    <citation type="submission" date="2020-03" db="EMBL/GenBank/DDBJ databases">
        <title>Metabolic flexibility allows generalist bacteria to become dominant in a frequently disturbed ecosystem.</title>
        <authorList>
            <person name="Chen Y.-J."/>
            <person name="Leung P.M."/>
            <person name="Bay S.K."/>
            <person name="Hugenholtz P."/>
            <person name="Kessler A.J."/>
            <person name="Shelley G."/>
            <person name="Waite D.W."/>
            <person name="Cook P.L."/>
            <person name="Greening C."/>
        </authorList>
    </citation>
    <scope>NUCLEOTIDE SEQUENCE [LARGE SCALE GENOMIC DNA]</scope>
    <source>
        <strain evidence="6">SS_bin_28</strain>
    </source>
</reference>
<dbReference type="Gene3D" id="3.40.50.300">
    <property type="entry name" value="P-loop containing nucleotide triphosphate hydrolases"/>
    <property type="match status" value="1"/>
</dbReference>
<feature type="binding site" evidence="3">
    <location>
        <begin position="126"/>
        <end position="129"/>
    </location>
    <ligand>
        <name>GTP</name>
        <dbReference type="ChEBI" id="CHEBI:37565"/>
    </ligand>
</feature>
<feature type="binding site" evidence="3">
    <location>
        <position position="266"/>
    </location>
    <ligand>
        <name>Zn(2+)</name>
        <dbReference type="ChEBI" id="CHEBI:29105"/>
    </ligand>
</feature>
<gene>
    <name evidence="3 6" type="primary">rsgA</name>
    <name evidence="6" type="ORF">HKN21_04615</name>
</gene>
<dbReference type="Pfam" id="PF03193">
    <property type="entry name" value="RsgA_GTPase"/>
    <property type="match status" value="1"/>
</dbReference>
<comment type="subcellular location">
    <subcellularLocation>
        <location evidence="3">Cytoplasm</location>
    </subcellularLocation>
</comment>
<dbReference type="GO" id="GO:0005525">
    <property type="term" value="F:GTP binding"/>
    <property type="evidence" value="ECO:0007669"/>
    <property type="project" value="UniProtKB-UniRule"/>
</dbReference>
<comment type="similarity">
    <text evidence="3">Belongs to the TRAFAC class YlqF/YawG GTPase family. RsgA subfamily.</text>
</comment>
<feature type="binding site" evidence="3">
    <location>
        <position position="259"/>
    </location>
    <ligand>
        <name>Zn(2+)</name>
        <dbReference type="ChEBI" id="CHEBI:29105"/>
    </ligand>
</feature>
<dbReference type="PROSITE" id="PS51721">
    <property type="entry name" value="G_CP"/>
    <property type="match status" value="1"/>
</dbReference>
<keyword evidence="3" id="KW-0694">RNA-binding</keyword>
<comment type="cofactor">
    <cofactor evidence="3">
        <name>Zn(2+)</name>
        <dbReference type="ChEBI" id="CHEBI:29105"/>
    </cofactor>
    <text evidence="3">Binds 1 zinc ion per subunit.</text>
</comment>
<dbReference type="GO" id="GO:0003924">
    <property type="term" value="F:GTPase activity"/>
    <property type="evidence" value="ECO:0007669"/>
    <property type="project" value="UniProtKB-UniRule"/>
</dbReference>
<dbReference type="GO" id="GO:0046872">
    <property type="term" value="F:metal ion binding"/>
    <property type="evidence" value="ECO:0007669"/>
    <property type="project" value="UniProtKB-KW"/>
</dbReference>
<keyword evidence="3" id="KW-0699">rRNA-binding</keyword>
<accession>A0A7Y2H1J0</accession>
<keyword evidence="3" id="KW-0690">Ribosome biogenesis</keyword>
<organism evidence="6 7">
    <name type="scientific">Eiseniibacteriota bacterium</name>
    <dbReference type="NCBI Taxonomy" id="2212470"/>
    <lineage>
        <taxon>Bacteria</taxon>
        <taxon>Candidatus Eiseniibacteriota</taxon>
    </lineage>
</organism>
<dbReference type="EMBL" id="JABDJR010000169">
    <property type="protein sequence ID" value="NNF06021.1"/>
    <property type="molecule type" value="Genomic_DNA"/>
</dbReference>
<dbReference type="GO" id="GO:0042274">
    <property type="term" value="P:ribosomal small subunit biogenesis"/>
    <property type="evidence" value="ECO:0007669"/>
    <property type="project" value="UniProtKB-UniRule"/>
</dbReference>
<dbReference type="GO" id="GO:0005737">
    <property type="term" value="C:cytoplasm"/>
    <property type="evidence" value="ECO:0007669"/>
    <property type="project" value="UniProtKB-SubCell"/>
</dbReference>
<evidence type="ECO:0000259" key="5">
    <source>
        <dbReference type="PROSITE" id="PS51721"/>
    </source>
</evidence>
<dbReference type="InterPro" id="IPR010914">
    <property type="entry name" value="RsgA_GTPase_dom"/>
</dbReference>
<keyword evidence="3" id="KW-0479">Metal-binding</keyword>
<feature type="domain" description="CP-type G" evidence="5">
    <location>
        <begin position="67"/>
        <end position="235"/>
    </location>
</feature>
<protein>
    <recommendedName>
        <fullName evidence="3">Small ribosomal subunit biogenesis GTPase RsgA</fullName>
        <ecNumber evidence="3">3.6.1.-</ecNumber>
    </recommendedName>
</protein>
<dbReference type="GO" id="GO:0019843">
    <property type="term" value="F:rRNA binding"/>
    <property type="evidence" value="ECO:0007669"/>
    <property type="project" value="UniProtKB-KW"/>
</dbReference>
<dbReference type="PROSITE" id="PS50936">
    <property type="entry name" value="ENGC_GTPASE"/>
    <property type="match status" value="1"/>
</dbReference>
<comment type="subunit">
    <text evidence="3">Monomer. Associates with 30S ribosomal subunit, binds 16S rRNA.</text>
</comment>
<dbReference type="NCBIfam" id="TIGR00157">
    <property type="entry name" value="ribosome small subunit-dependent GTPase A"/>
    <property type="match status" value="1"/>
</dbReference>
<evidence type="ECO:0000256" key="1">
    <source>
        <dbReference type="ARBA" id="ARBA00022741"/>
    </source>
</evidence>
<feature type="binding site" evidence="3">
    <location>
        <position position="272"/>
    </location>
    <ligand>
        <name>Zn(2+)</name>
        <dbReference type="ChEBI" id="CHEBI:29105"/>
    </ligand>
</feature>
<evidence type="ECO:0000259" key="4">
    <source>
        <dbReference type="PROSITE" id="PS50936"/>
    </source>
</evidence>
<dbReference type="CDD" id="cd01854">
    <property type="entry name" value="YjeQ_EngC"/>
    <property type="match status" value="1"/>
</dbReference>
<evidence type="ECO:0000256" key="3">
    <source>
        <dbReference type="HAMAP-Rule" id="MF_01820"/>
    </source>
</evidence>
<dbReference type="Proteomes" id="UP000547674">
    <property type="component" value="Unassembled WGS sequence"/>
</dbReference>
<dbReference type="AlphaFoldDB" id="A0A7Y2H1J0"/>
<evidence type="ECO:0000313" key="6">
    <source>
        <dbReference type="EMBL" id="NNF06021.1"/>
    </source>
</evidence>
<evidence type="ECO:0000256" key="2">
    <source>
        <dbReference type="ARBA" id="ARBA00023134"/>
    </source>
</evidence>
<feature type="binding site" evidence="3">
    <location>
        <begin position="177"/>
        <end position="185"/>
    </location>
    <ligand>
        <name>GTP</name>
        <dbReference type="ChEBI" id="CHEBI:37565"/>
    </ligand>
</feature>
<comment type="caution">
    <text evidence="6">The sequence shown here is derived from an EMBL/GenBank/DDBJ whole genome shotgun (WGS) entry which is preliminary data.</text>
</comment>
<dbReference type="InterPro" id="IPR030378">
    <property type="entry name" value="G_CP_dom"/>
</dbReference>
<evidence type="ECO:0000313" key="7">
    <source>
        <dbReference type="Proteomes" id="UP000547674"/>
    </source>
</evidence>
<sequence>MDKAFRVVRVQSGKFSVSMNGEEKLVLVPKKLRYQSPEFVDPVSVGDWVHLDLDSDTPVITSVLPRTNALSRPASGRANKRQVVATNIDLAIVVLAAVTPKWKPTTLDRYLLLAEAAGIKQMLCLNKIDLDPTVVSNPMLEPYRNMGLPIVFTSNETGEGLSELVEAAAGKTCVFFGSSGVGKSSLINTIIPGADLRVGEVSDRTQKGMHTTTWVELRPFGKGGSLIDSPGLRVLDLSGIHVPDLPEFFPDFLPYLGGCHFDDCGHASEPKCTVRDALAEGKINTGRYESYIRIRESLLAGTG</sequence>
<dbReference type="SUPFAM" id="SSF52540">
    <property type="entry name" value="P-loop containing nucleoside triphosphate hydrolases"/>
    <property type="match status" value="1"/>
</dbReference>
<keyword evidence="3" id="KW-0378">Hydrolase</keyword>
<feature type="binding site" evidence="3">
    <location>
        <position position="264"/>
    </location>
    <ligand>
        <name>Zn(2+)</name>
        <dbReference type="ChEBI" id="CHEBI:29105"/>
    </ligand>
</feature>
<dbReference type="PANTHER" id="PTHR32120:SF11">
    <property type="entry name" value="SMALL RIBOSOMAL SUBUNIT BIOGENESIS GTPASE RSGA 1, MITOCHONDRIAL-RELATED"/>
    <property type="match status" value="1"/>
</dbReference>
<keyword evidence="3" id="KW-0862">Zinc</keyword>
<dbReference type="EC" id="3.6.1.-" evidence="3"/>
<comment type="function">
    <text evidence="3">One of several proteins that assist in the late maturation steps of the functional core of the 30S ribosomal subunit. Helps release RbfA from mature subunits. May play a role in the assembly of ribosomal proteins into the subunit. Circularly permuted GTPase that catalyzes slow GTP hydrolysis, GTPase activity is stimulated by the 30S ribosomal subunit.</text>
</comment>
<dbReference type="InterPro" id="IPR027417">
    <property type="entry name" value="P-loop_NTPase"/>
</dbReference>
<keyword evidence="1 3" id="KW-0547">Nucleotide-binding</keyword>
<name>A0A7Y2H1J0_UNCEI</name>
<keyword evidence="2 3" id="KW-0342">GTP-binding</keyword>
<dbReference type="InterPro" id="IPR004881">
    <property type="entry name" value="Ribosome_biogen_GTPase_RsgA"/>
</dbReference>
<dbReference type="Gene3D" id="1.10.40.50">
    <property type="entry name" value="Probable gtpase engc, domain 3"/>
    <property type="match status" value="1"/>
</dbReference>
<dbReference type="PANTHER" id="PTHR32120">
    <property type="entry name" value="SMALL RIBOSOMAL SUBUNIT BIOGENESIS GTPASE RSGA"/>
    <property type="match status" value="1"/>
</dbReference>
<feature type="domain" description="EngC GTPase" evidence="4">
    <location>
        <begin position="86"/>
        <end position="233"/>
    </location>
</feature>
<dbReference type="HAMAP" id="MF_01820">
    <property type="entry name" value="GTPase_RsgA"/>
    <property type="match status" value="1"/>
</dbReference>
<keyword evidence="3" id="KW-0963">Cytoplasm</keyword>
<proteinExistence type="inferred from homology"/>